<dbReference type="OrthoDB" id="3945418at2759"/>
<sequence>MITFFLLGSVVAYGLVALIYRLQIHPLSKFPGPRLAAISGLYEVYFTLTTGSFEEQIEKLHEQYGPVVRITPDEVHVTSTTSNSADRWIKGSETLDSGRHQSRSSPYFQASKRPSIFQVEVHQIVRLLQRPHSHRVFTLPRFYQGRFMPEESDLRTAIRSPSMAPEHPTG</sequence>
<gene>
    <name evidence="1" type="ORF">N7468_004533</name>
</gene>
<protein>
    <recommendedName>
        <fullName evidence="3">Cytochrome P450</fullName>
    </recommendedName>
</protein>
<dbReference type="AlphaFoldDB" id="A0A9W9P8H3"/>
<name>A0A9W9P8H3_9EURO</name>
<dbReference type="InterPro" id="IPR036396">
    <property type="entry name" value="Cyt_P450_sf"/>
</dbReference>
<keyword evidence="2" id="KW-1185">Reference proteome</keyword>
<evidence type="ECO:0000313" key="2">
    <source>
        <dbReference type="Proteomes" id="UP001150941"/>
    </source>
</evidence>
<dbReference type="GO" id="GO:0004497">
    <property type="term" value="F:monooxygenase activity"/>
    <property type="evidence" value="ECO:0007669"/>
    <property type="project" value="InterPro"/>
</dbReference>
<dbReference type="InterPro" id="IPR050121">
    <property type="entry name" value="Cytochrome_P450_monoxygenase"/>
</dbReference>
<organism evidence="1 2">
    <name type="scientific">Penicillium chermesinum</name>
    <dbReference type="NCBI Taxonomy" id="63820"/>
    <lineage>
        <taxon>Eukaryota</taxon>
        <taxon>Fungi</taxon>
        <taxon>Dikarya</taxon>
        <taxon>Ascomycota</taxon>
        <taxon>Pezizomycotina</taxon>
        <taxon>Eurotiomycetes</taxon>
        <taxon>Eurotiomycetidae</taxon>
        <taxon>Eurotiales</taxon>
        <taxon>Aspergillaceae</taxon>
        <taxon>Penicillium</taxon>
    </lineage>
</organism>
<evidence type="ECO:0000313" key="1">
    <source>
        <dbReference type="EMBL" id="KAJ5239914.1"/>
    </source>
</evidence>
<dbReference type="GeneID" id="83201133"/>
<reference evidence="1" key="1">
    <citation type="submission" date="2022-11" db="EMBL/GenBank/DDBJ databases">
        <authorList>
            <person name="Petersen C."/>
        </authorList>
    </citation>
    <scope>NUCLEOTIDE SEQUENCE</scope>
    <source>
        <strain evidence="1">IBT 19713</strain>
    </source>
</reference>
<dbReference type="RefSeq" id="XP_058332833.1">
    <property type="nucleotide sequence ID" value="XM_058473830.1"/>
</dbReference>
<dbReference type="EMBL" id="JAPQKS010000003">
    <property type="protein sequence ID" value="KAJ5239914.1"/>
    <property type="molecule type" value="Genomic_DNA"/>
</dbReference>
<dbReference type="GO" id="GO:0016705">
    <property type="term" value="F:oxidoreductase activity, acting on paired donors, with incorporation or reduction of molecular oxygen"/>
    <property type="evidence" value="ECO:0007669"/>
    <property type="project" value="InterPro"/>
</dbReference>
<dbReference type="PANTHER" id="PTHR24305">
    <property type="entry name" value="CYTOCHROME P450"/>
    <property type="match status" value="1"/>
</dbReference>
<dbReference type="Proteomes" id="UP001150941">
    <property type="component" value="Unassembled WGS sequence"/>
</dbReference>
<proteinExistence type="predicted"/>
<comment type="caution">
    <text evidence="1">The sequence shown here is derived from an EMBL/GenBank/DDBJ whole genome shotgun (WGS) entry which is preliminary data.</text>
</comment>
<dbReference type="Gene3D" id="1.10.630.10">
    <property type="entry name" value="Cytochrome P450"/>
    <property type="match status" value="1"/>
</dbReference>
<dbReference type="GO" id="GO:0020037">
    <property type="term" value="F:heme binding"/>
    <property type="evidence" value="ECO:0007669"/>
    <property type="project" value="InterPro"/>
</dbReference>
<reference evidence="1" key="2">
    <citation type="journal article" date="2023" name="IMA Fungus">
        <title>Comparative genomic study of the Penicillium genus elucidates a diverse pangenome and 15 lateral gene transfer events.</title>
        <authorList>
            <person name="Petersen C."/>
            <person name="Sorensen T."/>
            <person name="Nielsen M.R."/>
            <person name="Sondergaard T.E."/>
            <person name="Sorensen J.L."/>
            <person name="Fitzpatrick D.A."/>
            <person name="Frisvad J.C."/>
            <person name="Nielsen K.L."/>
        </authorList>
    </citation>
    <scope>NUCLEOTIDE SEQUENCE</scope>
    <source>
        <strain evidence="1">IBT 19713</strain>
    </source>
</reference>
<dbReference type="SUPFAM" id="SSF48264">
    <property type="entry name" value="Cytochrome P450"/>
    <property type="match status" value="1"/>
</dbReference>
<dbReference type="PANTHER" id="PTHR24305:SF152">
    <property type="entry name" value="P450, PUTATIVE (EUROFUNG)-RELATED"/>
    <property type="match status" value="1"/>
</dbReference>
<evidence type="ECO:0008006" key="3">
    <source>
        <dbReference type="Google" id="ProtNLM"/>
    </source>
</evidence>
<dbReference type="GO" id="GO:0005506">
    <property type="term" value="F:iron ion binding"/>
    <property type="evidence" value="ECO:0007669"/>
    <property type="project" value="InterPro"/>
</dbReference>
<accession>A0A9W9P8H3</accession>